<dbReference type="InterPro" id="IPR012341">
    <property type="entry name" value="6hp_glycosidase-like_sf"/>
</dbReference>
<proteinExistence type="predicted"/>
<accession>A0A4R7UTV1</accession>
<dbReference type="Gene3D" id="1.50.10.10">
    <property type="match status" value="1"/>
</dbReference>
<dbReference type="Gene3D" id="3.30.200.20">
    <property type="entry name" value="Phosphorylase Kinase, domain 1"/>
    <property type="match status" value="1"/>
</dbReference>
<sequence>MNSPDRLSARVGTPPPLGELTSRWLAPTEEDRFALPVVQNFVGSVQCCWGPAGIQNWLAPPTGLPTPTGRLYALDGLGRPAEVDPAGTSYQVSPWEIRRRHPVVSARTRLHSGDTAVTERLTFHRAGRYALVFTGLCRTWSFTDYWNLPPEDVPQLNVRFEHGAVCTGDNKTFGLARFFVPDGGRVRVHTRHEDFLAGRQDSHVGRLAVVSFDAAEGEEVAWTGVQGTDPGLVPRGDDADAEETWSRVWAAAFTPGNEHFSGSLPALRFGNGALDRLYYMGVLALLHGRRTPAPTGPRARFATGGQAIWTSDLAPLTTAYTTGATEGAATTSFLWELHLVAPLLARLDPDVLRRQLEAFLVAGTDRHWGIDILTGRGVGMWYGINDGAVVTAAAAYLDHTGDRSWLDTVVGDTTVRAHLLRHVARHEELADGEALADYGEAHHVLECVSSYEHRLASFNALAAWCYRYAADVLDPEHAGTHRARADTVERAVLDLFDDGVFRCVTPTGERVVRTCLDFMYVGHYLGERLDDEHKRAMLRFFVAELETPDWMRALSPKDADSLTSALPEFQTYRADHQSTGAYDGWPGLSAEVRFRFGDGAATVDWLRRISAVTWEGPFGQAHWTGIDGRDPAAPARKASFFNGNCYLLVSGSTLSTAMLHHATIEADDSARPLPRPLAEALDAHGLGDPAGPVLGVPVTGGVSSDVWRVELPSGPVCVKRALSKLKVARDWRVSTARAGREAAWLRLAATIDPAAAGHVLAFDEERGVLVLEWIDARVWKSRLLAGEVDDSTARLLGERLVRLHAGAVDHDRAEWSDARPLFEALRIAPYLRATAARHGEVADRLLAIADDLAASAVTLVHGDVSPKNVLVGADGPVLVDAECASPGDPAFDVAFCVNHLLLKAVIAGAATAGRLVAAAGRFAAAYLAGVAWEPPDDVDGRAARILPALGLARVDGLSPVEYLTDPADQEFVRATALAGVVEPAPGLDTACRRWLAALDARRPRG</sequence>
<dbReference type="AlphaFoldDB" id="A0A4R7UTV1"/>
<reference evidence="2 3" key="1">
    <citation type="submission" date="2019-03" db="EMBL/GenBank/DDBJ databases">
        <title>Genomic Encyclopedia of Archaeal and Bacterial Type Strains, Phase II (KMG-II): from individual species to whole genera.</title>
        <authorList>
            <person name="Goeker M."/>
        </authorList>
    </citation>
    <scope>NUCLEOTIDE SEQUENCE [LARGE SCALE GENOMIC DNA]</scope>
    <source>
        <strain evidence="2 3">DSM 45499</strain>
    </source>
</reference>
<dbReference type="GO" id="GO:0016301">
    <property type="term" value="F:kinase activity"/>
    <property type="evidence" value="ECO:0007669"/>
    <property type="project" value="UniProtKB-KW"/>
</dbReference>
<dbReference type="InterPro" id="IPR008928">
    <property type="entry name" value="6-hairpin_glycosidase_sf"/>
</dbReference>
<keyword evidence="2" id="KW-0808">Transferase</keyword>
<feature type="domain" description="Aminoglycoside phosphotransferase" evidence="1">
    <location>
        <begin position="697"/>
        <end position="899"/>
    </location>
</feature>
<evidence type="ECO:0000313" key="3">
    <source>
        <dbReference type="Proteomes" id="UP000294927"/>
    </source>
</evidence>
<keyword evidence="2" id="KW-0418">Kinase</keyword>
<organism evidence="2 3">
    <name type="scientific">Actinophytocola oryzae</name>
    <dbReference type="NCBI Taxonomy" id="502181"/>
    <lineage>
        <taxon>Bacteria</taxon>
        <taxon>Bacillati</taxon>
        <taxon>Actinomycetota</taxon>
        <taxon>Actinomycetes</taxon>
        <taxon>Pseudonocardiales</taxon>
        <taxon>Pseudonocardiaceae</taxon>
    </lineage>
</organism>
<protein>
    <submittedName>
        <fullName evidence="2">Fructosamine-3-kinase</fullName>
    </submittedName>
</protein>
<dbReference type="Pfam" id="PF01636">
    <property type="entry name" value="APH"/>
    <property type="match status" value="1"/>
</dbReference>
<evidence type="ECO:0000259" key="1">
    <source>
        <dbReference type="Pfam" id="PF01636"/>
    </source>
</evidence>
<dbReference type="RefSeq" id="WP_133908906.1">
    <property type="nucleotide sequence ID" value="NZ_SOCP01000027.1"/>
</dbReference>
<name>A0A4R7UTV1_9PSEU</name>
<dbReference type="InterPro" id="IPR011009">
    <property type="entry name" value="Kinase-like_dom_sf"/>
</dbReference>
<dbReference type="EMBL" id="SOCP01000027">
    <property type="protein sequence ID" value="TDV38572.1"/>
    <property type="molecule type" value="Genomic_DNA"/>
</dbReference>
<comment type="caution">
    <text evidence="2">The sequence shown here is derived from an EMBL/GenBank/DDBJ whole genome shotgun (WGS) entry which is preliminary data.</text>
</comment>
<dbReference type="SUPFAM" id="SSF48208">
    <property type="entry name" value="Six-hairpin glycosidases"/>
    <property type="match status" value="1"/>
</dbReference>
<dbReference type="Gene3D" id="3.90.1200.10">
    <property type="match status" value="1"/>
</dbReference>
<gene>
    <name evidence="2" type="ORF">CLV71_12715</name>
</gene>
<dbReference type="GO" id="GO:0005975">
    <property type="term" value="P:carbohydrate metabolic process"/>
    <property type="evidence" value="ECO:0007669"/>
    <property type="project" value="InterPro"/>
</dbReference>
<dbReference type="Proteomes" id="UP000294927">
    <property type="component" value="Unassembled WGS sequence"/>
</dbReference>
<evidence type="ECO:0000313" key="2">
    <source>
        <dbReference type="EMBL" id="TDV38572.1"/>
    </source>
</evidence>
<dbReference type="SUPFAM" id="SSF56112">
    <property type="entry name" value="Protein kinase-like (PK-like)"/>
    <property type="match status" value="1"/>
</dbReference>
<dbReference type="InterPro" id="IPR002575">
    <property type="entry name" value="Aminoglycoside_PTrfase"/>
</dbReference>
<dbReference type="OrthoDB" id="3638028at2"/>
<keyword evidence="3" id="KW-1185">Reference proteome</keyword>